<gene>
    <name evidence="3" type="primary">MRPL33</name>
    <name evidence="3" type="ORF">HK097_003004</name>
</gene>
<dbReference type="AlphaFoldDB" id="A0AAD5X0U8"/>
<evidence type="ECO:0000313" key="4">
    <source>
        <dbReference type="Proteomes" id="UP001212841"/>
    </source>
</evidence>
<evidence type="ECO:0000313" key="3">
    <source>
        <dbReference type="EMBL" id="KAJ3038876.1"/>
    </source>
</evidence>
<keyword evidence="3" id="KW-0689">Ribosomal protein</keyword>
<keyword evidence="4" id="KW-1185">Reference proteome</keyword>
<feature type="domain" description="Large ribosomal subunit protein uL30-like ferredoxin-like fold" evidence="2">
    <location>
        <begin position="53"/>
        <end position="102"/>
    </location>
</feature>
<keyword evidence="3" id="KW-0687">Ribonucleoprotein</keyword>
<dbReference type="Gene3D" id="3.30.1390.20">
    <property type="entry name" value="Ribosomal protein L30, ferredoxin-like fold domain"/>
    <property type="match status" value="1"/>
</dbReference>
<feature type="non-terminal residue" evidence="3">
    <location>
        <position position="1"/>
    </location>
</feature>
<dbReference type="GO" id="GO:0005840">
    <property type="term" value="C:ribosome"/>
    <property type="evidence" value="ECO:0007669"/>
    <property type="project" value="UniProtKB-KW"/>
</dbReference>
<dbReference type="Pfam" id="PF00327">
    <property type="entry name" value="Ribosomal_L30"/>
    <property type="match status" value="1"/>
</dbReference>
<comment type="caution">
    <text evidence="3">The sequence shown here is derived from an EMBL/GenBank/DDBJ whole genome shotgun (WGS) entry which is preliminary data.</text>
</comment>
<evidence type="ECO:0000259" key="2">
    <source>
        <dbReference type="Pfam" id="PF00327"/>
    </source>
</evidence>
<organism evidence="3 4">
    <name type="scientific">Rhizophlyctis rosea</name>
    <dbReference type="NCBI Taxonomy" id="64517"/>
    <lineage>
        <taxon>Eukaryota</taxon>
        <taxon>Fungi</taxon>
        <taxon>Fungi incertae sedis</taxon>
        <taxon>Chytridiomycota</taxon>
        <taxon>Chytridiomycota incertae sedis</taxon>
        <taxon>Chytridiomycetes</taxon>
        <taxon>Rhizophlyctidales</taxon>
        <taxon>Rhizophlyctidaceae</taxon>
        <taxon>Rhizophlyctis</taxon>
    </lineage>
</organism>
<sequence length="133" mass="15125">KPHPPKRVIDDVETALPLPLSYKLHGVPQPRPLVPPTKIESTPENPFPYKYYEIALRRGLIGLPEKTRKYVEMAGLRKRYMVVWKPVTPENAGLILRIKELVTVRLVNEIPEKPERPKGFVKVGSVGANKLMV</sequence>
<protein>
    <submittedName>
        <fullName evidence="3">39S ribosomal protein L33, mitochondrial</fullName>
    </submittedName>
</protein>
<comment type="similarity">
    <text evidence="1">Belongs to the universal ribosomal protein uL30 family.</text>
</comment>
<dbReference type="CDD" id="cd00355">
    <property type="entry name" value="Ribosomal_L30_like"/>
    <property type="match status" value="1"/>
</dbReference>
<proteinExistence type="inferred from homology"/>
<reference evidence="3" key="1">
    <citation type="submission" date="2020-05" db="EMBL/GenBank/DDBJ databases">
        <title>Phylogenomic resolution of chytrid fungi.</title>
        <authorList>
            <person name="Stajich J.E."/>
            <person name="Amses K."/>
            <person name="Simmons R."/>
            <person name="Seto K."/>
            <person name="Myers J."/>
            <person name="Bonds A."/>
            <person name="Quandt C.A."/>
            <person name="Barry K."/>
            <person name="Liu P."/>
            <person name="Grigoriev I."/>
            <person name="Longcore J.E."/>
            <person name="James T.Y."/>
        </authorList>
    </citation>
    <scope>NUCLEOTIDE SEQUENCE</scope>
    <source>
        <strain evidence="3">JEL0318</strain>
    </source>
</reference>
<dbReference type="InterPro" id="IPR016082">
    <property type="entry name" value="Ribosomal_uL30_ferredoxin-like"/>
</dbReference>
<accession>A0AAD5X0U8</accession>
<dbReference type="SUPFAM" id="SSF55129">
    <property type="entry name" value="Ribosomal protein L30p/L7e"/>
    <property type="match status" value="1"/>
</dbReference>
<dbReference type="InterPro" id="IPR036919">
    <property type="entry name" value="Ribo_uL30_ferredoxin-like_sf"/>
</dbReference>
<dbReference type="EMBL" id="JADGJD010001688">
    <property type="protein sequence ID" value="KAJ3038876.1"/>
    <property type="molecule type" value="Genomic_DNA"/>
</dbReference>
<evidence type="ECO:0000256" key="1">
    <source>
        <dbReference type="ARBA" id="ARBA00007594"/>
    </source>
</evidence>
<name>A0AAD5X0U8_9FUNG</name>
<dbReference type="Proteomes" id="UP001212841">
    <property type="component" value="Unassembled WGS sequence"/>
</dbReference>